<dbReference type="Proteomes" id="UP000298460">
    <property type="component" value="Unassembled WGS sequence"/>
</dbReference>
<evidence type="ECO:0000313" key="1">
    <source>
        <dbReference type="EMBL" id="TGE38697.1"/>
    </source>
</evidence>
<dbReference type="AlphaFoldDB" id="A0A4Z0R9G4"/>
<organism evidence="1 2">
    <name type="scientific">Desulfosporosinus fructosivorans</name>
    <dbReference type="NCBI Taxonomy" id="2018669"/>
    <lineage>
        <taxon>Bacteria</taxon>
        <taxon>Bacillati</taxon>
        <taxon>Bacillota</taxon>
        <taxon>Clostridia</taxon>
        <taxon>Eubacteriales</taxon>
        <taxon>Desulfitobacteriaceae</taxon>
        <taxon>Desulfosporosinus</taxon>
    </lineage>
</organism>
<dbReference type="RefSeq" id="WP_135545192.1">
    <property type="nucleotide sequence ID" value="NZ_SPQQ01000002.1"/>
</dbReference>
<gene>
    <name evidence="1" type="ORF">E4K67_04205</name>
</gene>
<protein>
    <submittedName>
        <fullName evidence="1">Uncharacterized protein</fullName>
    </submittedName>
</protein>
<reference evidence="1 2" key="1">
    <citation type="submission" date="2019-03" db="EMBL/GenBank/DDBJ databases">
        <title>Draft Genome Sequence of Desulfosporosinus fructosivorans Strain 63.6F, Isolated from Marine Sediment in the Baltic Sea.</title>
        <authorList>
            <person name="Hausmann B."/>
            <person name="Vandieken V."/>
            <person name="Pjevac P."/>
            <person name="Schreck K."/>
            <person name="Herbold C.W."/>
            <person name="Loy A."/>
        </authorList>
    </citation>
    <scope>NUCLEOTIDE SEQUENCE [LARGE SCALE GENOMIC DNA]</scope>
    <source>
        <strain evidence="1 2">63.6F</strain>
    </source>
</reference>
<name>A0A4Z0R9G4_9FIRM</name>
<comment type="caution">
    <text evidence="1">The sequence shown here is derived from an EMBL/GenBank/DDBJ whole genome shotgun (WGS) entry which is preliminary data.</text>
</comment>
<keyword evidence="2" id="KW-1185">Reference proteome</keyword>
<evidence type="ECO:0000313" key="2">
    <source>
        <dbReference type="Proteomes" id="UP000298460"/>
    </source>
</evidence>
<sequence length="164" mass="19331">MFGLFKKRDINNTAKTIVQSTYDLASNFANDQMNYSNYNLKKDESLSILLEMVCVYVSSSIPILEQQNYKLNEIDKILEYVSYFMEEIFIKHYHISDFTAKYMLDLLNQRHQTYLFTLNHGTIYDLGKAILFFLDNHHEMDEYSTGGLAQEYIDSQELLMTLLK</sequence>
<proteinExistence type="predicted"/>
<accession>A0A4Z0R9G4</accession>
<dbReference type="EMBL" id="SPQQ01000002">
    <property type="protein sequence ID" value="TGE38697.1"/>
    <property type="molecule type" value="Genomic_DNA"/>
</dbReference>